<keyword evidence="3" id="KW-1185">Reference proteome</keyword>
<accession>A0AAV7LIE8</accession>
<dbReference type="AlphaFoldDB" id="A0AAV7LIE8"/>
<proteinExistence type="predicted"/>
<organism evidence="2 3">
    <name type="scientific">Pleurodeles waltl</name>
    <name type="common">Iberian ribbed newt</name>
    <dbReference type="NCBI Taxonomy" id="8319"/>
    <lineage>
        <taxon>Eukaryota</taxon>
        <taxon>Metazoa</taxon>
        <taxon>Chordata</taxon>
        <taxon>Craniata</taxon>
        <taxon>Vertebrata</taxon>
        <taxon>Euteleostomi</taxon>
        <taxon>Amphibia</taxon>
        <taxon>Batrachia</taxon>
        <taxon>Caudata</taxon>
        <taxon>Salamandroidea</taxon>
        <taxon>Salamandridae</taxon>
        <taxon>Pleurodelinae</taxon>
        <taxon>Pleurodeles</taxon>
    </lineage>
</organism>
<dbReference type="EMBL" id="JANPWB010000015">
    <property type="protein sequence ID" value="KAJ1090235.1"/>
    <property type="molecule type" value="Genomic_DNA"/>
</dbReference>
<evidence type="ECO:0000313" key="3">
    <source>
        <dbReference type="Proteomes" id="UP001066276"/>
    </source>
</evidence>
<feature type="region of interest" description="Disordered" evidence="1">
    <location>
        <begin position="140"/>
        <end position="195"/>
    </location>
</feature>
<sequence length="195" mass="20668">MRPFLRERLTKNRRSGRGPAPVGAALIALTCPPGGASLSCGYGRQAGPPAVVDWRSPGVCDTPYLTPQKRRRQTGATIWGQARRNHGFLGTLGHCWPLSVGTAQAQKSSHGRSRAIGEEVGALCGERLGPGGGVRLVSTGATGVAGPTGGSRWRDRNGHRQRLTAAEPPALGAERAWRSAWSPPCDAHEWKSKLP</sequence>
<name>A0AAV7LIE8_PLEWA</name>
<dbReference type="Proteomes" id="UP001066276">
    <property type="component" value="Chromosome 11"/>
</dbReference>
<comment type="caution">
    <text evidence="2">The sequence shown here is derived from an EMBL/GenBank/DDBJ whole genome shotgun (WGS) entry which is preliminary data.</text>
</comment>
<evidence type="ECO:0000256" key="1">
    <source>
        <dbReference type="SAM" id="MobiDB-lite"/>
    </source>
</evidence>
<reference evidence="2" key="1">
    <citation type="journal article" date="2022" name="bioRxiv">
        <title>Sequencing and chromosome-scale assembly of the giantPleurodeles waltlgenome.</title>
        <authorList>
            <person name="Brown T."/>
            <person name="Elewa A."/>
            <person name="Iarovenko S."/>
            <person name="Subramanian E."/>
            <person name="Araus A.J."/>
            <person name="Petzold A."/>
            <person name="Susuki M."/>
            <person name="Suzuki K.-i.T."/>
            <person name="Hayashi T."/>
            <person name="Toyoda A."/>
            <person name="Oliveira C."/>
            <person name="Osipova E."/>
            <person name="Leigh N.D."/>
            <person name="Simon A."/>
            <person name="Yun M.H."/>
        </authorList>
    </citation>
    <scope>NUCLEOTIDE SEQUENCE</scope>
    <source>
        <strain evidence="2">20211129_DDA</strain>
        <tissue evidence="2">Liver</tissue>
    </source>
</reference>
<gene>
    <name evidence="2" type="ORF">NDU88_003370</name>
</gene>
<feature type="compositionally biased region" description="Basic and acidic residues" evidence="1">
    <location>
        <begin position="186"/>
        <end position="195"/>
    </location>
</feature>
<protein>
    <submittedName>
        <fullName evidence="2">Uncharacterized protein</fullName>
    </submittedName>
</protein>
<evidence type="ECO:0000313" key="2">
    <source>
        <dbReference type="EMBL" id="KAJ1090235.1"/>
    </source>
</evidence>